<feature type="non-terminal residue" evidence="2">
    <location>
        <position position="1"/>
    </location>
</feature>
<evidence type="ECO:0000256" key="1">
    <source>
        <dbReference type="SAM" id="Phobius"/>
    </source>
</evidence>
<name>A0A8I0HA63_XANCI</name>
<dbReference type="AlphaFoldDB" id="A0A8I0HA63"/>
<evidence type="ECO:0000313" key="3">
    <source>
        <dbReference type="Proteomes" id="UP000653002"/>
    </source>
</evidence>
<feature type="transmembrane region" description="Helical" evidence="1">
    <location>
        <begin position="69"/>
        <end position="85"/>
    </location>
</feature>
<feature type="transmembrane region" description="Helical" evidence="1">
    <location>
        <begin position="12"/>
        <end position="29"/>
    </location>
</feature>
<accession>A0A8I0HA63</accession>
<reference evidence="2" key="1">
    <citation type="submission" date="2020-01" db="EMBL/GenBank/DDBJ databases">
        <authorList>
            <person name="Richard D."/>
        </authorList>
    </citation>
    <scope>NUCLEOTIDE SEQUENCE</scope>
    <source>
        <strain evidence="2">JP541</strain>
    </source>
</reference>
<organism evidence="2 3">
    <name type="scientific">Xanthomonas citri pv. citri</name>
    <dbReference type="NCBI Taxonomy" id="611301"/>
    <lineage>
        <taxon>Bacteria</taxon>
        <taxon>Pseudomonadati</taxon>
        <taxon>Pseudomonadota</taxon>
        <taxon>Gammaproteobacteria</taxon>
        <taxon>Lysobacterales</taxon>
        <taxon>Lysobacteraceae</taxon>
        <taxon>Xanthomonas</taxon>
    </lineage>
</organism>
<keyword evidence="1" id="KW-0472">Membrane</keyword>
<proteinExistence type="predicted"/>
<feature type="transmembrane region" description="Helical" evidence="1">
    <location>
        <begin position="41"/>
        <end position="63"/>
    </location>
</feature>
<keyword evidence="1" id="KW-1133">Transmembrane helix</keyword>
<feature type="non-terminal residue" evidence="2">
    <location>
        <position position="92"/>
    </location>
</feature>
<protein>
    <submittedName>
        <fullName evidence="2">Uncharacterized protein</fullName>
    </submittedName>
</protein>
<evidence type="ECO:0000313" key="2">
    <source>
        <dbReference type="EMBL" id="MBD4338987.1"/>
    </source>
</evidence>
<keyword evidence="1" id="KW-0812">Transmembrane</keyword>
<dbReference type="Proteomes" id="UP000653002">
    <property type="component" value="Unassembled WGS sequence"/>
</dbReference>
<gene>
    <name evidence="2" type="ORF">GUH15_23615</name>
</gene>
<dbReference type="EMBL" id="JAABFR010001907">
    <property type="protein sequence ID" value="MBD4338987.1"/>
    <property type="molecule type" value="Genomic_DNA"/>
</dbReference>
<comment type="caution">
    <text evidence="2">The sequence shown here is derived from an EMBL/GenBank/DDBJ whole genome shotgun (WGS) entry which is preliminary data.</text>
</comment>
<sequence>PVYWAFRGSVGAPFLVGLLTCVYMTLSVYGTASLLKVRSRLTLFLLAGLMCGSLALICADATYVYLTDIYALALLLNVSAAWLCLRGRKRLT</sequence>